<dbReference type="HAMAP" id="MF_00332">
    <property type="entry name" value="DnaK"/>
    <property type="match status" value="1"/>
</dbReference>
<dbReference type="PRINTS" id="PR00301">
    <property type="entry name" value="HEATSHOCK70"/>
</dbReference>
<dbReference type="Gene3D" id="1.20.1270.10">
    <property type="match status" value="1"/>
</dbReference>
<dbReference type="PROSITE" id="PS00297">
    <property type="entry name" value="HSP70_1"/>
    <property type="match status" value="1"/>
</dbReference>
<evidence type="ECO:0000313" key="12">
    <source>
        <dbReference type="EMBL" id="KEO52290.1"/>
    </source>
</evidence>
<dbReference type="AlphaFoldDB" id="A0A074J8U3"/>
<dbReference type="PROSITE" id="PS01036">
    <property type="entry name" value="HSP70_3"/>
    <property type="match status" value="1"/>
</dbReference>
<evidence type="ECO:0000256" key="9">
    <source>
        <dbReference type="RuleBase" id="RU003322"/>
    </source>
</evidence>
<dbReference type="RefSeq" id="WP_038133342.1">
    <property type="nucleotide sequence ID" value="NZ_AUNB01000084.1"/>
</dbReference>
<evidence type="ECO:0000256" key="10">
    <source>
        <dbReference type="SAM" id="Coils"/>
    </source>
</evidence>
<dbReference type="PROSITE" id="PS00329">
    <property type="entry name" value="HSP70_2"/>
    <property type="match status" value="1"/>
</dbReference>
<evidence type="ECO:0000256" key="8">
    <source>
        <dbReference type="HAMAP-Rule" id="MF_00332"/>
    </source>
</evidence>
<dbReference type="GO" id="GO:0051082">
    <property type="term" value="F:unfolded protein binding"/>
    <property type="evidence" value="ECO:0007669"/>
    <property type="project" value="InterPro"/>
</dbReference>
<dbReference type="FunFam" id="3.90.640.10:FF:000003">
    <property type="entry name" value="Molecular chaperone DnaK"/>
    <property type="match status" value="1"/>
</dbReference>
<accession>A0A074J8U3</accession>
<dbReference type="Pfam" id="PF00012">
    <property type="entry name" value="HSP70"/>
    <property type="match status" value="1"/>
</dbReference>
<comment type="induction">
    <text evidence="8">By stress conditions e.g. heat shock.</text>
</comment>
<evidence type="ECO:0000256" key="11">
    <source>
        <dbReference type="SAM" id="MobiDB-lite"/>
    </source>
</evidence>
<dbReference type="Gene3D" id="3.30.420.40">
    <property type="match status" value="2"/>
</dbReference>
<dbReference type="NCBIfam" id="TIGR02350">
    <property type="entry name" value="prok_dnaK"/>
    <property type="match status" value="1"/>
</dbReference>
<feature type="region of interest" description="Disordered" evidence="11">
    <location>
        <begin position="515"/>
        <end position="550"/>
    </location>
</feature>
<feature type="compositionally biased region" description="Polar residues" evidence="11">
    <location>
        <begin position="530"/>
        <end position="539"/>
    </location>
</feature>
<dbReference type="NCBIfam" id="NF003520">
    <property type="entry name" value="PRK05183.1"/>
    <property type="match status" value="1"/>
</dbReference>
<dbReference type="PANTHER" id="PTHR19375">
    <property type="entry name" value="HEAT SHOCK PROTEIN 70KDA"/>
    <property type="match status" value="1"/>
</dbReference>
<dbReference type="InterPro" id="IPR012725">
    <property type="entry name" value="Chaperone_DnaK"/>
</dbReference>
<evidence type="ECO:0000313" key="13">
    <source>
        <dbReference type="Proteomes" id="UP000027471"/>
    </source>
</evidence>
<evidence type="ECO:0000256" key="5">
    <source>
        <dbReference type="ARBA" id="ARBA00022840"/>
    </source>
</evidence>
<keyword evidence="5 8" id="KW-0067">ATP-binding</keyword>
<dbReference type="eggNOG" id="COG0443">
    <property type="taxonomic scope" value="Bacteria"/>
</dbReference>
<feature type="modified residue" description="Phosphothreonine; by autocatalysis" evidence="8">
    <location>
        <position position="197"/>
    </location>
</feature>
<dbReference type="FunFam" id="2.60.34.10:FF:000014">
    <property type="entry name" value="Chaperone protein DnaK HSP70"/>
    <property type="match status" value="1"/>
</dbReference>
<feature type="compositionally biased region" description="Basic and acidic residues" evidence="11">
    <location>
        <begin position="598"/>
        <end position="607"/>
    </location>
</feature>
<dbReference type="InterPro" id="IPR013126">
    <property type="entry name" value="Hsp_70_fam"/>
</dbReference>
<evidence type="ECO:0000256" key="4">
    <source>
        <dbReference type="ARBA" id="ARBA00022741"/>
    </source>
</evidence>
<keyword evidence="4 8" id="KW-0547">Nucleotide-binding</keyword>
<dbReference type="FunFam" id="3.30.420.40:FF:000004">
    <property type="entry name" value="Molecular chaperone DnaK"/>
    <property type="match status" value="1"/>
</dbReference>
<keyword evidence="6 8" id="KW-0346">Stress response</keyword>
<comment type="function">
    <text evidence="8">Acts as a chaperone.</text>
</comment>
<comment type="similarity">
    <text evidence="1 8 9">Belongs to the heat shock protein 70 family.</text>
</comment>
<dbReference type="EMBL" id="AUNB01000084">
    <property type="protein sequence ID" value="KEO52290.1"/>
    <property type="molecule type" value="Genomic_DNA"/>
</dbReference>
<protein>
    <recommendedName>
        <fullName evidence="2 8">Chaperone protein DnaK</fullName>
    </recommendedName>
    <alternativeName>
        <fullName evidence="8">HSP70</fullName>
    </alternativeName>
    <alternativeName>
        <fullName evidence="8">Heat shock 70 kDa protein</fullName>
    </alternativeName>
    <alternativeName>
        <fullName evidence="8">Heat shock protein 70</fullName>
    </alternativeName>
</protein>
<dbReference type="InterPro" id="IPR029048">
    <property type="entry name" value="HSP70_C_sf"/>
</dbReference>
<dbReference type="Gene3D" id="3.90.640.10">
    <property type="entry name" value="Actin, Chain A, domain 4"/>
    <property type="match status" value="1"/>
</dbReference>
<evidence type="ECO:0000256" key="1">
    <source>
        <dbReference type="ARBA" id="ARBA00007381"/>
    </source>
</evidence>
<dbReference type="Proteomes" id="UP000027471">
    <property type="component" value="Unassembled WGS sequence"/>
</dbReference>
<feature type="compositionally biased region" description="Acidic residues" evidence="11">
    <location>
        <begin position="610"/>
        <end position="637"/>
    </location>
</feature>
<evidence type="ECO:0000256" key="2">
    <source>
        <dbReference type="ARBA" id="ARBA00014415"/>
    </source>
</evidence>
<dbReference type="STRING" id="1353528.DT23_08365"/>
<feature type="coiled-coil region" evidence="10">
    <location>
        <begin position="246"/>
        <end position="273"/>
    </location>
</feature>
<keyword evidence="13" id="KW-1185">Reference proteome</keyword>
<comment type="caution">
    <text evidence="12">The sequence shown here is derived from an EMBL/GenBank/DDBJ whole genome shotgun (WGS) entry which is preliminary data.</text>
</comment>
<keyword evidence="3 8" id="KW-0597">Phosphoprotein</keyword>
<feature type="region of interest" description="Disordered" evidence="11">
    <location>
        <begin position="598"/>
        <end position="637"/>
    </location>
</feature>
<name>A0A074J8U3_9RHOB</name>
<dbReference type="InterPro" id="IPR043129">
    <property type="entry name" value="ATPase_NBD"/>
</dbReference>
<feature type="compositionally biased region" description="Basic and acidic residues" evidence="11">
    <location>
        <begin position="519"/>
        <end position="529"/>
    </location>
</feature>
<dbReference type="GO" id="GO:0005524">
    <property type="term" value="F:ATP binding"/>
    <property type="evidence" value="ECO:0007669"/>
    <property type="project" value="UniProtKB-UniRule"/>
</dbReference>
<dbReference type="SUPFAM" id="SSF100934">
    <property type="entry name" value="Heat shock protein 70kD (HSP70), C-terminal subdomain"/>
    <property type="match status" value="1"/>
</dbReference>
<gene>
    <name evidence="8 12" type="primary">dnaK</name>
    <name evidence="12" type="ORF">DT23_08365</name>
</gene>
<sequence length="637" mass="68882">MAKVIGIDLGTTNSCVAIMDGAQPRVIENSEGARTTPSIVAYTDDERLVGQPAKRQAVTNPSNTVFAVKRLIGRRTTDAEVEKDKKLVPYDIVDGGNGDAWVEVRGEKYSPAQVSAVILQKMKETAESYLGEEVTQAVITVPAYFNDAQRQATKDAGKIAGLEVLRIINEPTAAALAYGLEKKETKTIAVYDLGGGTFDITILEIDDGLFEVKSTNGDTFLGGEDFDMRIVNYLADEFKKEHGVDLTKDKMALQRLKEAAEKAKIELSSSSQTEINQPFISMGKDGTPLHMVMKLTRAKLESLVGDLIKSSMKPCAAALKDAGVSKDEIDEIVLVGGMTRMPKVVEEVTKFFGKEPNKGVNPDEVVAMGAAIQAGVLQGDVKDVVLLDVTPLSLGIETLGGVFTRLIDRNTTIPTKKSQIFSTAEDNQNAVTIRVFQGEREMAADNKILGQFNLEDIPPAPRGMPQIEVTFDINADGIVSVSAKDKGTGKEHKITIQASGGLSDDEIDKMVQDAEANADADKSRKELVETRNQGESLLHSTRKSLEEHGDKVDASTVEVIELAANALEEALKTDEVGKIKGAVQNLTEAAMKLGEAIYKAEQEKSGEADASPEDEPRDVDDDIVDADFEDMGDDERK</sequence>
<evidence type="ECO:0000256" key="6">
    <source>
        <dbReference type="ARBA" id="ARBA00023016"/>
    </source>
</evidence>
<keyword evidence="10" id="KW-0175">Coiled coil</keyword>
<dbReference type="FunFam" id="1.20.1270.10:FF:000001">
    <property type="entry name" value="Molecular chaperone DnaK"/>
    <property type="match status" value="1"/>
</dbReference>
<dbReference type="SUPFAM" id="SSF100920">
    <property type="entry name" value="Heat shock protein 70kD (HSP70), peptide-binding domain"/>
    <property type="match status" value="1"/>
</dbReference>
<dbReference type="InterPro" id="IPR018181">
    <property type="entry name" value="Heat_shock_70_CS"/>
</dbReference>
<dbReference type="OrthoDB" id="9766019at2"/>
<dbReference type="Gene3D" id="2.60.34.10">
    <property type="entry name" value="Substrate Binding Domain Of DNAk, Chain A, domain 1"/>
    <property type="match status" value="1"/>
</dbReference>
<dbReference type="GO" id="GO:0140662">
    <property type="term" value="F:ATP-dependent protein folding chaperone"/>
    <property type="evidence" value="ECO:0007669"/>
    <property type="project" value="InterPro"/>
</dbReference>
<dbReference type="SUPFAM" id="SSF53067">
    <property type="entry name" value="Actin-like ATPase domain"/>
    <property type="match status" value="2"/>
</dbReference>
<organism evidence="12 13">
    <name type="scientific">Thioclava indica</name>
    <dbReference type="NCBI Taxonomy" id="1353528"/>
    <lineage>
        <taxon>Bacteria</taxon>
        <taxon>Pseudomonadati</taxon>
        <taxon>Pseudomonadota</taxon>
        <taxon>Alphaproteobacteria</taxon>
        <taxon>Rhodobacterales</taxon>
        <taxon>Paracoccaceae</taxon>
        <taxon>Thioclava</taxon>
    </lineage>
</organism>
<proteinExistence type="evidence at transcript level"/>
<dbReference type="NCBIfam" id="NF001413">
    <property type="entry name" value="PRK00290.1"/>
    <property type="match status" value="1"/>
</dbReference>
<dbReference type="InterPro" id="IPR029047">
    <property type="entry name" value="HSP70_peptide-bd_sf"/>
</dbReference>
<evidence type="ECO:0000256" key="7">
    <source>
        <dbReference type="ARBA" id="ARBA00023186"/>
    </source>
</evidence>
<reference evidence="12 13" key="1">
    <citation type="journal article" date="2015" name="Antonie Van Leeuwenhoek">
        <title>Thioclava indica sp. nov., isolated from surface seawater of the Indian Ocean.</title>
        <authorList>
            <person name="Liu Y."/>
            <person name="Lai Q."/>
            <person name="Du J."/>
            <person name="Xu H."/>
            <person name="Jiang L."/>
            <person name="Shao Z."/>
        </authorList>
    </citation>
    <scope>NUCLEOTIDE SEQUENCE [LARGE SCALE GENOMIC DNA]</scope>
    <source>
        <strain evidence="12 13">DT23-4</strain>
    </source>
</reference>
<evidence type="ECO:0000256" key="3">
    <source>
        <dbReference type="ARBA" id="ARBA00022553"/>
    </source>
</evidence>
<keyword evidence="7 8" id="KW-0143">Chaperone</keyword>